<accession>A0A3B0YSV7</accession>
<reference evidence="3" key="1">
    <citation type="submission" date="2018-06" db="EMBL/GenBank/DDBJ databases">
        <authorList>
            <person name="Zhirakovskaya E."/>
        </authorList>
    </citation>
    <scope>NUCLEOTIDE SEQUENCE</scope>
</reference>
<dbReference type="Gene3D" id="3.30.565.10">
    <property type="entry name" value="Histidine kinase-like ATPase, C-terminal domain"/>
    <property type="match status" value="1"/>
</dbReference>
<feature type="domain" description="Histidine kinase/HSP90-like ATPase" evidence="2">
    <location>
        <begin position="14"/>
        <end position="123"/>
    </location>
</feature>
<evidence type="ECO:0000313" key="3">
    <source>
        <dbReference type="EMBL" id="VAW77419.1"/>
    </source>
</evidence>
<proteinExistence type="predicted"/>
<dbReference type="AlphaFoldDB" id="A0A3B0YSV7"/>
<dbReference type="SUPFAM" id="SSF55874">
    <property type="entry name" value="ATPase domain of HSP90 chaperone/DNA topoisomerase II/histidine kinase"/>
    <property type="match status" value="1"/>
</dbReference>
<organism evidence="3">
    <name type="scientific">hydrothermal vent metagenome</name>
    <dbReference type="NCBI Taxonomy" id="652676"/>
    <lineage>
        <taxon>unclassified sequences</taxon>
        <taxon>metagenomes</taxon>
        <taxon>ecological metagenomes</taxon>
    </lineage>
</organism>
<dbReference type="PANTHER" id="PTHR35526:SF3">
    <property type="entry name" value="ANTI-SIGMA-F FACTOR RSBW"/>
    <property type="match status" value="1"/>
</dbReference>
<evidence type="ECO:0000256" key="1">
    <source>
        <dbReference type="ARBA" id="ARBA00022527"/>
    </source>
</evidence>
<keyword evidence="3" id="KW-0808">Transferase</keyword>
<evidence type="ECO:0000259" key="2">
    <source>
        <dbReference type="Pfam" id="PF13581"/>
    </source>
</evidence>
<sequence>MESSGQLVTVSFCSRASRLRLLRSVMRDAADLARLDESQAEAMVLAVNEACMNIIQHAYGMAPDGQIDVSIFQEHGALVIRIRDYAATVDVEQVRSRDLDDIRPGGLGVYLINSLMDECGFMEPPPDGGNLFEMKLFTREQGEGNDISS</sequence>
<dbReference type="GO" id="GO:0004674">
    <property type="term" value="F:protein serine/threonine kinase activity"/>
    <property type="evidence" value="ECO:0007669"/>
    <property type="project" value="UniProtKB-KW"/>
</dbReference>
<dbReference type="InterPro" id="IPR050267">
    <property type="entry name" value="Anti-sigma-factor_SerPK"/>
</dbReference>
<dbReference type="InterPro" id="IPR003594">
    <property type="entry name" value="HATPase_dom"/>
</dbReference>
<dbReference type="CDD" id="cd16936">
    <property type="entry name" value="HATPase_RsbW-like"/>
    <property type="match status" value="1"/>
</dbReference>
<dbReference type="EC" id="2.7.11.1" evidence="3"/>
<dbReference type="Pfam" id="PF13581">
    <property type="entry name" value="HATPase_c_2"/>
    <property type="match status" value="1"/>
</dbReference>
<name>A0A3B0YSV7_9ZZZZ</name>
<protein>
    <submittedName>
        <fullName evidence="3">Serine-protein kinase RsbW</fullName>
        <ecNumber evidence="3">2.7.11.1</ecNumber>
    </submittedName>
</protein>
<gene>
    <name evidence="3" type="ORF">MNBD_GAMMA14-2506</name>
</gene>
<keyword evidence="1" id="KW-0723">Serine/threonine-protein kinase</keyword>
<dbReference type="EMBL" id="UOFM01000220">
    <property type="protein sequence ID" value="VAW77419.1"/>
    <property type="molecule type" value="Genomic_DNA"/>
</dbReference>
<keyword evidence="3" id="KW-0418">Kinase</keyword>
<dbReference type="PANTHER" id="PTHR35526">
    <property type="entry name" value="ANTI-SIGMA-F FACTOR RSBW-RELATED"/>
    <property type="match status" value="1"/>
</dbReference>
<dbReference type="InterPro" id="IPR036890">
    <property type="entry name" value="HATPase_C_sf"/>
</dbReference>